<reference evidence="2" key="1">
    <citation type="submission" date="2024-03" db="EMBL/GenBank/DDBJ databases">
        <title>Deinococcus weizhi sp. nov., isolated from human skin.</title>
        <authorList>
            <person name="Wei Z."/>
            <person name="Tian F."/>
            <person name="Yang C."/>
            <person name="Xin L.T."/>
            <person name="Wen Z.J."/>
            <person name="Lan K.C."/>
            <person name="Yu L."/>
            <person name="Zhe W."/>
            <person name="Dan F.D."/>
            <person name="Jun W."/>
            <person name="Rui Z."/>
            <person name="Yong X.J."/>
            <person name="Ting Y."/>
            <person name="Wei X."/>
            <person name="Xu Z.G."/>
            <person name="Xin Z."/>
            <person name="Dong F.G."/>
            <person name="Ni X.M."/>
            <person name="Zheng M.G."/>
            <person name="Chun Y."/>
            <person name="Qian W.X."/>
        </authorList>
    </citation>
    <scope>NUCLEOTIDE SEQUENCE</scope>
    <source>
        <strain evidence="2">VB142</strain>
    </source>
</reference>
<feature type="compositionally biased region" description="Polar residues" evidence="1">
    <location>
        <begin position="290"/>
        <end position="303"/>
    </location>
</feature>
<proteinExistence type="predicted"/>
<dbReference type="EMBL" id="CP149782">
    <property type="protein sequence ID" value="WYF45065.1"/>
    <property type="molecule type" value="Genomic_DNA"/>
</dbReference>
<name>A0AAU6Q3U0_9DEIO</name>
<evidence type="ECO:0000313" key="2">
    <source>
        <dbReference type="EMBL" id="WYF45065.1"/>
    </source>
</evidence>
<feature type="compositionally biased region" description="Basic and acidic residues" evidence="1">
    <location>
        <begin position="275"/>
        <end position="289"/>
    </location>
</feature>
<evidence type="ECO:0008006" key="3">
    <source>
        <dbReference type="Google" id="ProtNLM"/>
    </source>
</evidence>
<dbReference type="RefSeq" id="WP_339096237.1">
    <property type="nucleotide sequence ID" value="NZ_CP149782.1"/>
</dbReference>
<evidence type="ECO:0000256" key="1">
    <source>
        <dbReference type="SAM" id="MobiDB-lite"/>
    </source>
</evidence>
<feature type="compositionally biased region" description="Basic and acidic residues" evidence="1">
    <location>
        <begin position="310"/>
        <end position="323"/>
    </location>
</feature>
<dbReference type="AlphaFoldDB" id="A0AAU6Q3U0"/>
<accession>A0AAU6Q3U0</accession>
<protein>
    <recommendedName>
        <fullName evidence="3">ParB/Sulfiredoxin domain-containing protein</fullName>
    </recommendedName>
</protein>
<organism evidence="2">
    <name type="scientific">Deinococcus sp. VB142</name>
    <dbReference type="NCBI Taxonomy" id="3112952"/>
    <lineage>
        <taxon>Bacteria</taxon>
        <taxon>Thermotogati</taxon>
        <taxon>Deinococcota</taxon>
        <taxon>Deinococci</taxon>
        <taxon>Deinococcales</taxon>
        <taxon>Deinococcaceae</taxon>
        <taxon>Deinococcus</taxon>
    </lineage>
</organism>
<gene>
    <name evidence="2" type="ORF">WDJ50_02800</name>
</gene>
<sequence length="510" mass="57133">MVKREASETNKSNPRPEARIVEISDLHLDLENYRTTPQENEAAEYDAFIRIKPQRVWGLMESLLDDGYLPTENIIVIDDGEKLIVKEGNRRVGALKIITGKLKVSTDLPDHIQKKINSKTKSELDELTRVPCNIYTPQDARAVDRIIELTHAKSESASRDNWSAISRARHSYANGGKEYGYVLISKFMKDSTKLKADTKIRWSGEYPISVLDDIMKKKEFTAIFGAKNAEELAKKYPQIDHRERLDQFLTEIGEETIGFKQIRGDALKQTLASLKDDSTAQNSKSDKRTSSAPASATSGQPAENVSLKKVGSEDSHSSSESRSSEQSATPAKKSRRPKASNDVTSVTEFMRDLEISGKGTEKLEAIRQEMLDLDLNRTPFAYAYLLRSFLEIAAKNYIMYRPGLKTTVHKPSGDEKMLMVILRDLIDEIAPPPKGPAYDALDKAAQAAVKQRSKDMHPSKIAVTSDTSYLSINGLNTAVHHGRFHIVIKDLVSEFRNLTPLIEELVRGVK</sequence>
<feature type="region of interest" description="Disordered" evidence="1">
    <location>
        <begin position="275"/>
        <end position="345"/>
    </location>
</feature>